<evidence type="ECO:0008006" key="4">
    <source>
        <dbReference type="Google" id="ProtNLM"/>
    </source>
</evidence>
<reference evidence="2 3" key="1">
    <citation type="submission" date="2019-11" db="EMBL/GenBank/DDBJ databases">
        <authorList>
            <person name="Zheng R.K."/>
            <person name="Sun C.M."/>
        </authorList>
    </citation>
    <scope>NUCLEOTIDE SEQUENCE [LARGE SCALE GENOMIC DNA]</scope>
    <source>
        <strain evidence="2 3">WC007</strain>
    </source>
</reference>
<dbReference type="Proteomes" id="UP000428260">
    <property type="component" value="Chromosome"/>
</dbReference>
<evidence type="ECO:0000313" key="3">
    <source>
        <dbReference type="Proteomes" id="UP000428260"/>
    </source>
</evidence>
<dbReference type="InterPro" id="IPR007607">
    <property type="entry name" value="BacA/B"/>
</dbReference>
<accession>A0A6I6K0P4</accession>
<gene>
    <name evidence="2" type="ORF">GM418_20605</name>
</gene>
<sequence length="196" mass="21892">MLKSSKSKESGRSSLTVIGAGTKLKCRVSSEDDIRVDGEIEGELVTTGRIVIGKTGYVRGYIKAAFVVIEGKAKGDFIADNEFTIIPGGEMRGTIKTKHVNIKEKAFFDGMCYILDESDPKNDQKFETSVEWTDQQIKSIEDNVVKLNGKDVSSDFLESVYDFDEEDSLNDEEKSKVNKKSKLSLLNMKMKQIRSI</sequence>
<dbReference type="KEGG" id="mcos:GM418_20605"/>
<proteinExistence type="inferred from homology"/>
<protein>
    <recommendedName>
        <fullName evidence="4">Polymer-forming cytoskeletal protein</fullName>
    </recommendedName>
</protein>
<comment type="similarity">
    <text evidence="1">Belongs to the bactofilin family.</text>
</comment>
<dbReference type="PANTHER" id="PTHR35024">
    <property type="entry name" value="HYPOTHETICAL CYTOSOLIC PROTEIN"/>
    <property type="match status" value="1"/>
</dbReference>
<organism evidence="2 3">
    <name type="scientific">Maribellus comscasis</name>
    <dbReference type="NCBI Taxonomy" id="2681766"/>
    <lineage>
        <taxon>Bacteria</taxon>
        <taxon>Pseudomonadati</taxon>
        <taxon>Bacteroidota</taxon>
        <taxon>Bacteroidia</taxon>
        <taxon>Marinilabiliales</taxon>
        <taxon>Prolixibacteraceae</taxon>
        <taxon>Maribellus</taxon>
    </lineage>
</organism>
<dbReference type="Pfam" id="PF04519">
    <property type="entry name" value="Bactofilin"/>
    <property type="match status" value="1"/>
</dbReference>
<dbReference type="AlphaFoldDB" id="A0A6I6K0P4"/>
<evidence type="ECO:0000256" key="1">
    <source>
        <dbReference type="ARBA" id="ARBA00044755"/>
    </source>
</evidence>
<dbReference type="PANTHER" id="PTHR35024:SF4">
    <property type="entry name" value="POLYMER-FORMING CYTOSKELETAL PROTEIN"/>
    <property type="match status" value="1"/>
</dbReference>
<dbReference type="RefSeq" id="WP_158869120.1">
    <property type="nucleotide sequence ID" value="NZ_CP046401.1"/>
</dbReference>
<dbReference type="EMBL" id="CP046401">
    <property type="protein sequence ID" value="QGY45982.1"/>
    <property type="molecule type" value="Genomic_DNA"/>
</dbReference>
<keyword evidence="3" id="KW-1185">Reference proteome</keyword>
<evidence type="ECO:0000313" key="2">
    <source>
        <dbReference type="EMBL" id="QGY45982.1"/>
    </source>
</evidence>
<name>A0A6I6K0P4_9BACT</name>